<keyword evidence="8" id="KW-1185">Reference proteome</keyword>
<dbReference type="Proteomes" id="UP000279259">
    <property type="component" value="Unassembled WGS sequence"/>
</dbReference>
<keyword evidence="5 6" id="KW-0472">Membrane</keyword>
<organism evidence="7 8">
    <name type="scientific">Saitozyma podzolica</name>
    <dbReference type="NCBI Taxonomy" id="1890683"/>
    <lineage>
        <taxon>Eukaryota</taxon>
        <taxon>Fungi</taxon>
        <taxon>Dikarya</taxon>
        <taxon>Basidiomycota</taxon>
        <taxon>Agaricomycotina</taxon>
        <taxon>Tremellomycetes</taxon>
        <taxon>Tremellales</taxon>
        <taxon>Trimorphomycetaceae</taxon>
        <taxon>Saitozyma</taxon>
    </lineage>
</organism>
<evidence type="ECO:0000313" key="7">
    <source>
        <dbReference type="EMBL" id="RSH80749.1"/>
    </source>
</evidence>
<dbReference type="InterPro" id="IPR007274">
    <property type="entry name" value="Cop_transporter"/>
</dbReference>
<keyword evidence="6" id="KW-0187">Copper transport</keyword>
<dbReference type="PANTHER" id="PTHR12483">
    <property type="entry name" value="SOLUTE CARRIER FAMILY 31 COPPER TRANSPORTERS"/>
    <property type="match status" value="1"/>
</dbReference>
<evidence type="ECO:0000256" key="2">
    <source>
        <dbReference type="ARBA" id="ARBA00006921"/>
    </source>
</evidence>
<dbReference type="Pfam" id="PF04145">
    <property type="entry name" value="Ctr"/>
    <property type="match status" value="1"/>
</dbReference>
<reference evidence="7 8" key="1">
    <citation type="submission" date="2018-11" db="EMBL/GenBank/DDBJ databases">
        <title>Genome sequence of Saitozyma podzolica DSM 27192.</title>
        <authorList>
            <person name="Aliyu H."/>
            <person name="Gorte O."/>
            <person name="Ochsenreither K."/>
        </authorList>
    </citation>
    <scope>NUCLEOTIDE SEQUENCE [LARGE SCALE GENOMIC DNA]</scope>
    <source>
        <strain evidence="7 8">DSM 27192</strain>
    </source>
</reference>
<evidence type="ECO:0000256" key="6">
    <source>
        <dbReference type="RuleBase" id="RU367022"/>
    </source>
</evidence>
<accession>A0A427XPI8</accession>
<keyword evidence="4 6" id="KW-1133">Transmembrane helix</keyword>
<dbReference type="EMBL" id="RSCD01000033">
    <property type="protein sequence ID" value="RSH80749.1"/>
    <property type="molecule type" value="Genomic_DNA"/>
</dbReference>
<dbReference type="GO" id="GO:0016020">
    <property type="term" value="C:membrane"/>
    <property type="evidence" value="ECO:0007669"/>
    <property type="project" value="UniProtKB-SubCell"/>
</dbReference>
<gene>
    <name evidence="7" type="ORF">EHS25_007085</name>
</gene>
<sequence length="174" mass="18924">MDMGGMSSSPSASCKISMLWNWYTVDACFLANSWHVRSRGMFAGSVIGVFFLVIAIEAVRRAGREYDRRLVQAAMALQGGGVISTGKADTPPGEMGRVMSSQQIMRFTPSWPQQILRGLVYGSQFTAAFLVMLLGMYYNGYILFAIFIGQTVGYIVFGRDTCGGAELDCSGSCC</sequence>
<evidence type="ECO:0000256" key="4">
    <source>
        <dbReference type="ARBA" id="ARBA00022989"/>
    </source>
</evidence>
<evidence type="ECO:0000256" key="1">
    <source>
        <dbReference type="ARBA" id="ARBA00004141"/>
    </source>
</evidence>
<keyword evidence="6" id="KW-0813">Transport</keyword>
<comment type="caution">
    <text evidence="7">The sequence shown here is derived from an EMBL/GenBank/DDBJ whole genome shotgun (WGS) entry which is preliminary data.</text>
</comment>
<feature type="transmembrane region" description="Helical" evidence="6">
    <location>
        <begin position="40"/>
        <end position="59"/>
    </location>
</feature>
<keyword evidence="6" id="KW-0406">Ion transport</keyword>
<evidence type="ECO:0000256" key="3">
    <source>
        <dbReference type="ARBA" id="ARBA00022692"/>
    </source>
</evidence>
<proteinExistence type="inferred from homology"/>
<comment type="subcellular location">
    <subcellularLocation>
        <location evidence="1 6">Membrane</location>
        <topology evidence="1 6">Multi-pass membrane protein</topology>
    </subcellularLocation>
</comment>
<comment type="similarity">
    <text evidence="2 6">Belongs to the copper transporter (Ctr) (TC 1.A.56) family. SLC31A subfamily.</text>
</comment>
<dbReference type="PANTHER" id="PTHR12483:SF73">
    <property type="entry name" value="COPPER TRANSPORT PROTEIN CTR3"/>
    <property type="match status" value="1"/>
</dbReference>
<dbReference type="GO" id="GO:0005375">
    <property type="term" value="F:copper ion transmembrane transporter activity"/>
    <property type="evidence" value="ECO:0007669"/>
    <property type="project" value="UniProtKB-UniRule"/>
</dbReference>
<dbReference type="AlphaFoldDB" id="A0A427XPI8"/>
<keyword evidence="3 6" id="KW-0812">Transmembrane</keyword>
<name>A0A427XPI8_9TREE</name>
<evidence type="ECO:0000256" key="5">
    <source>
        <dbReference type="ARBA" id="ARBA00023136"/>
    </source>
</evidence>
<keyword evidence="6" id="KW-0186">Copper</keyword>
<dbReference type="STRING" id="1890683.A0A427XPI8"/>
<dbReference type="OrthoDB" id="161814at2759"/>
<evidence type="ECO:0000313" key="8">
    <source>
        <dbReference type="Proteomes" id="UP000279259"/>
    </source>
</evidence>
<protein>
    <recommendedName>
        <fullName evidence="6">Copper transport protein</fullName>
    </recommendedName>
</protein>